<keyword evidence="3" id="KW-1185">Reference proteome</keyword>
<gene>
    <name evidence="2" type="ORF">LshimejAT787_0700230</name>
</gene>
<sequence>MLHQPGPIESMQPRLPNELSPTTEPVSHRICQLPSTSNSPVNKGLSRHFVRLRMEVVSDRSGERSLGSPLQRAASAREIPLGGQAFCQIRNRRLRRVVEHLKGNTYEAGSAQTVSHMATSSVEDTEDVDIVYLPEVFVGEIDGRLGRRNTRVLARWSYRTHLVINLLEQR</sequence>
<name>A0A9P3PQ34_LYOSH</name>
<dbReference type="AlphaFoldDB" id="A0A9P3PQ34"/>
<evidence type="ECO:0000313" key="2">
    <source>
        <dbReference type="EMBL" id="GLB39513.1"/>
    </source>
</evidence>
<dbReference type="EMBL" id="BRPK01000007">
    <property type="protein sequence ID" value="GLB39513.1"/>
    <property type="molecule type" value="Genomic_DNA"/>
</dbReference>
<reference evidence="2" key="1">
    <citation type="submission" date="2022-07" db="EMBL/GenBank/DDBJ databases">
        <title>The genome of Lyophyllum shimeji provides insight into the initial evolution of ectomycorrhizal fungal genome.</title>
        <authorList>
            <person name="Kobayashi Y."/>
            <person name="Shibata T."/>
            <person name="Hirakawa H."/>
            <person name="Shigenobu S."/>
            <person name="Nishiyama T."/>
            <person name="Yamada A."/>
            <person name="Hasebe M."/>
            <person name="Kawaguchi M."/>
        </authorList>
    </citation>
    <scope>NUCLEOTIDE SEQUENCE</scope>
    <source>
        <strain evidence="2">AT787</strain>
    </source>
</reference>
<dbReference type="Proteomes" id="UP001063166">
    <property type="component" value="Unassembled WGS sequence"/>
</dbReference>
<accession>A0A9P3PQ34</accession>
<evidence type="ECO:0000256" key="1">
    <source>
        <dbReference type="SAM" id="MobiDB-lite"/>
    </source>
</evidence>
<protein>
    <submittedName>
        <fullName evidence="2">Uncharacterized protein</fullName>
    </submittedName>
</protein>
<comment type="caution">
    <text evidence="2">The sequence shown here is derived from an EMBL/GenBank/DDBJ whole genome shotgun (WGS) entry which is preliminary data.</text>
</comment>
<organism evidence="2 3">
    <name type="scientific">Lyophyllum shimeji</name>
    <name type="common">Hon-shimeji</name>
    <name type="synonym">Tricholoma shimeji</name>
    <dbReference type="NCBI Taxonomy" id="47721"/>
    <lineage>
        <taxon>Eukaryota</taxon>
        <taxon>Fungi</taxon>
        <taxon>Dikarya</taxon>
        <taxon>Basidiomycota</taxon>
        <taxon>Agaricomycotina</taxon>
        <taxon>Agaricomycetes</taxon>
        <taxon>Agaricomycetidae</taxon>
        <taxon>Agaricales</taxon>
        <taxon>Tricholomatineae</taxon>
        <taxon>Lyophyllaceae</taxon>
        <taxon>Lyophyllum</taxon>
    </lineage>
</organism>
<feature type="region of interest" description="Disordered" evidence="1">
    <location>
        <begin position="1"/>
        <end position="39"/>
    </location>
</feature>
<proteinExistence type="predicted"/>
<evidence type="ECO:0000313" key="3">
    <source>
        <dbReference type="Proteomes" id="UP001063166"/>
    </source>
</evidence>